<accession>A0ABQ6LXU4</accession>
<keyword evidence="2" id="KW-1185">Reference proteome</keyword>
<dbReference type="Proteomes" id="UP001224392">
    <property type="component" value="Unassembled WGS sequence"/>
</dbReference>
<evidence type="ECO:0000313" key="1">
    <source>
        <dbReference type="EMBL" id="GMG86870.1"/>
    </source>
</evidence>
<sequence>MRMPVDQSWHQDASFSGNHPRGGIFPVYLCPGPNRDDIVAHHGNGALLDDAAGLTITLTHSDEVIAINDKVCTTRPVCSRHKQAAKKDPEKDAHGVPHSREILTIYRIFIQKKRARGPFFQPP</sequence>
<proteinExistence type="predicted"/>
<evidence type="ECO:0000313" key="2">
    <source>
        <dbReference type="Proteomes" id="UP001224392"/>
    </source>
</evidence>
<comment type="caution">
    <text evidence="1">The sequence shown here is derived from an EMBL/GenBank/DDBJ whole genome shotgun (WGS) entry which is preliminary data.</text>
</comment>
<protein>
    <submittedName>
        <fullName evidence="1">Uncharacterized protein</fullName>
    </submittedName>
</protein>
<dbReference type="EMBL" id="BSYJ01000002">
    <property type="protein sequence ID" value="GMG86870.1"/>
    <property type="molecule type" value="Genomic_DNA"/>
</dbReference>
<name>A0ABQ6LXU4_9GAMM</name>
<reference evidence="1 2" key="1">
    <citation type="submission" date="2023-04" db="EMBL/GenBank/DDBJ databases">
        <title>Marinobulbifer ophiurae gen. nov., sp. Nov., isolate from tissue of brittle star Ophioplocus japonicus.</title>
        <authorList>
            <person name="Kawano K."/>
            <person name="Sawayama S."/>
            <person name="Nakagawa S."/>
        </authorList>
    </citation>
    <scope>NUCLEOTIDE SEQUENCE [LARGE SCALE GENOMIC DNA]</scope>
    <source>
        <strain evidence="1 2">NKW57</strain>
    </source>
</reference>
<gene>
    <name evidence="1" type="ORF">MNKW57_11910</name>
</gene>
<organism evidence="1 2">
    <name type="scientific">Biformimicrobium ophioploci</name>
    <dbReference type="NCBI Taxonomy" id="3036711"/>
    <lineage>
        <taxon>Bacteria</taxon>
        <taxon>Pseudomonadati</taxon>
        <taxon>Pseudomonadota</taxon>
        <taxon>Gammaproteobacteria</taxon>
        <taxon>Cellvibrionales</taxon>
        <taxon>Microbulbiferaceae</taxon>
        <taxon>Biformimicrobium</taxon>
    </lineage>
</organism>